<feature type="signal peptide" evidence="1">
    <location>
        <begin position="1"/>
        <end position="28"/>
    </location>
</feature>
<accession>A0A7G9QAL5</accession>
<sequence>MKKRSLHLQKYLAIAVIFLAASCSKVQNGLTSQTENQNFTISKMGTGPQSGLNYGDTILNVTYEDGTTNSGITGINPSNATATDAVYVVSPGNISPNHAIAHKVVYGDSGYNSDGNWRSESDAQQIIPARYFPGDERRYEFSVLLKDWPVWNQGDPTNESNLFQLKVSGGENVPLMIRTQRNAVRIRYQDVSTKDIISNLQPYVNQWIQFRIDVLWATTNTGYMRTYMKLPGQSNYVLVDEKTNYSTFTGNVSDGNLGYIKWGLYVVPPNSTRIAYHDDIRIINLNQAPTTTGLIWGNSVPDANPAYLDGTYTIASNLTNPAAYNNSSNIYIHPNIKYQAAQNIVYVNSASPAPNPGDNVIGTPRSDFSRSTLAAAGISNGAPGPGGRYLVGGWINATSATTPSALDPTEYYEFYMEPKSGYYFNFSDVKFTVLRGGATHPNTFVLRSSIDNFATNIAAPVTISGTTAPTPISFNASALSNITTPVTFRLYAYGATATSGNTTVGLNDFQVYGQVLPNP</sequence>
<reference evidence="2 3" key="1">
    <citation type="submission" date="2020-08" db="EMBL/GenBank/DDBJ databases">
        <title>Genome sequence of Pedobacter roseus KACC 11594T.</title>
        <authorList>
            <person name="Hyun D.-W."/>
            <person name="Bae J.-W."/>
        </authorList>
    </citation>
    <scope>NUCLEOTIDE SEQUENCE [LARGE SCALE GENOMIC DNA]</scope>
    <source>
        <strain evidence="2 3">KACC 11594</strain>
    </source>
</reference>
<dbReference type="Proteomes" id="UP000515806">
    <property type="component" value="Chromosome"/>
</dbReference>
<keyword evidence="3" id="KW-1185">Reference proteome</keyword>
<dbReference type="PROSITE" id="PS51257">
    <property type="entry name" value="PROKAR_LIPOPROTEIN"/>
    <property type="match status" value="1"/>
</dbReference>
<protein>
    <submittedName>
        <fullName evidence="2">Heparin lyase I family protein</fullName>
    </submittedName>
</protein>
<evidence type="ECO:0000313" key="2">
    <source>
        <dbReference type="EMBL" id="QNN40390.1"/>
    </source>
</evidence>
<dbReference type="GO" id="GO:0016829">
    <property type="term" value="F:lyase activity"/>
    <property type="evidence" value="ECO:0007669"/>
    <property type="project" value="UniProtKB-KW"/>
</dbReference>
<gene>
    <name evidence="2" type="ORF">H9L23_14670</name>
</gene>
<dbReference type="KEGG" id="proe:H9L23_14670"/>
<dbReference type="AlphaFoldDB" id="A0A7G9QAL5"/>
<name>A0A7G9QAL5_9SPHI</name>
<dbReference type="Gene3D" id="2.60.120.200">
    <property type="match status" value="1"/>
</dbReference>
<dbReference type="RefSeq" id="WP_187591115.1">
    <property type="nucleotide sequence ID" value="NZ_CP060723.1"/>
</dbReference>
<organism evidence="2 3">
    <name type="scientific">Pedobacter roseus</name>
    <dbReference type="NCBI Taxonomy" id="336820"/>
    <lineage>
        <taxon>Bacteria</taxon>
        <taxon>Pseudomonadati</taxon>
        <taxon>Bacteroidota</taxon>
        <taxon>Sphingobacteriia</taxon>
        <taxon>Sphingobacteriales</taxon>
        <taxon>Sphingobacteriaceae</taxon>
        <taxon>Pedobacter</taxon>
    </lineage>
</organism>
<dbReference type="Pfam" id="PF14099">
    <property type="entry name" value="Polysacc_lyase"/>
    <property type="match status" value="1"/>
</dbReference>
<dbReference type="InterPro" id="IPR025975">
    <property type="entry name" value="Polysacc_lyase"/>
</dbReference>
<proteinExistence type="predicted"/>
<dbReference type="EMBL" id="CP060723">
    <property type="protein sequence ID" value="QNN40390.1"/>
    <property type="molecule type" value="Genomic_DNA"/>
</dbReference>
<keyword evidence="2" id="KW-0456">Lyase</keyword>
<feature type="chain" id="PRO_5028983765" evidence="1">
    <location>
        <begin position="29"/>
        <end position="519"/>
    </location>
</feature>
<evidence type="ECO:0000313" key="3">
    <source>
        <dbReference type="Proteomes" id="UP000515806"/>
    </source>
</evidence>
<evidence type="ECO:0000256" key="1">
    <source>
        <dbReference type="SAM" id="SignalP"/>
    </source>
</evidence>
<keyword evidence="1" id="KW-0732">Signal</keyword>